<feature type="region of interest" description="Disordered" evidence="1">
    <location>
        <begin position="22"/>
        <end position="44"/>
    </location>
</feature>
<evidence type="ECO:0000313" key="3">
    <source>
        <dbReference type="Proteomes" id="UP000327085"/>
    </source>
</evidence>
<accession>A0A5E4G717</accession>
<dbReference type="PANTHER" id="PTHR37744">
    <property type="entry name" value="STAR LIPID TRANSFER-LIKE PROTEIN"/>
    <property type="match status" value="1"/>
</dbReference>
<dbReference type="OMA" id="RLMPFKA"/>
<evidence type="ECO:0000313" key="2">
    <source>
        <dbReference type="EMBL" id="VVA35605.1"/>
    </source>
</evidence>
<proteinExistence type="predicted"/>
<protein>
    <submittedName>
        <fullName evidence="2">PREDICTED: LOC110035044 isoform</fullName>
    </submittedName>
</protein>
<name>A0A5E4G717_PRUDU</name>
<feature type="non-terminal residue" evidence="2">
    <location>
        <position position="1"/>
    </location>
</feature>
<reference evidence="3" key="1">
    <citation type="journal article" date="2020" name="Plant J.">
        <title>Transposons played a major role in the diversification between the closely related almond and peach genomes: results from the almond genome sequence.</title>
        <authorList>
            <person name="Alioto T."/>
            <person name="Alexiou K.G."/>
            <person name="Bardil A."/>
            <person name="Barteri F."/>
            <person name="Castanera R."/>
            <person name="Cruz F."/>
            <person name="Dhingra A."/>
            <person name="Duval H."/>
            <person name="Fernandez I Marti A."/>
            <person name="Frias L."/>
            <person name="Galan B."/>
            <person name="Garcia J.L."/>
            <person name="Howad W."/>
            <person name="Gomez-Garrido J."/>
            <person name="Gut M."/>
            <person name="Julca I."/>
            <person name="Morata J."/>
            <person name="Puigdomenech P."/>
            <person name="Ribeca P."/>
            <person name="Rubio Cabetas M.J."/>
            <person name="Vlasova A."/>
            <person name="Wirthensohn M."/>
            <person name="Garcia-Mas J."/>
            <person name="Gabaldon T."/>
            <person name="Casacuberta J.M."/>
            <person name="Arus P."/>
        </authorList>
    </citation>
    <scope>NUCLEOTIDE SEQUENCE [LARGE SCALE GENOMIC DNA]</scope>
    <source>
        <strain evidence="3">cv. Texas</strain>
    </source>
</reference>
<dbReference type="EMBL" id="CABIKO010000397">
    <property type="protein sequence ID" value="VVA35605.1"/>
    <property type="molecule type" value="Genomic_DNA"/>
</dbReference>
<dbReference type="Proteomes" id="UP000327085">
    <property type="component" value="Chromosome 2"/>
</dbReference>
<sequence>NDKPSSLASDRTNRHHCRRLKNVNHRQMQEEETLESGGSGGRGGSRAHLWWAGASAAQLGWAVVSSRRGCAGNSTTMPFKAFAVASLYVGSIATAGVAGLQASGIRKVEDLVELGANIRTGLGVHQRTRDE</sequence>
<dbReference type="PANTHER" id="PTHR37744:SF1">
    <property type="entry name" value="STAR LIPID TRANSFER-LIKE PROTEIN"/>
    <property type="match status" value="1"/>
</dbReference>
<organism evidence="2 3">
    <name type="scientific">Prunus dulcis</name>
    <name type="common">Almond</name>
    <name type="synonym">Amygdalus dulcis</name>
    <dbReference type="NCBI Taxonomy" id="3755"/>
    <lineage>
        <taxon>Eukaryota</taxon>
        <taxon>Viridiplantae</taxon>
        <taxon>Streptophyta</taxon>
        <taxon>Embryophyta</taxon>
        <taxon>Tracheophyta</taxon>
        <taxon>Spermatophyta</taxon>
        <taxon>Magnoliopsida</taxon>
        <taxon>eudicotyledons</taxon>
        <taxon>Gunneridae</taxon>
        <taxon>Pentapetalae</taxon>
        <taxon>rosids</taxon>
        <taxon>fabids</taxon>
        <taxon>Rosales</taxon>
        <taxon>Rosaceae</taxon>
        <taxon>Amygdaloideae</taxon>
        <taxon>Amygdaleae</taxon>
        <taxon>Prunus</taxon>
    </lineage>
</organism>
<dbReference type="AlphaFoldDB" id="A0A5E4G717"/>
<evidence type="ECO:0000256" key="1">
    <source>
        <dbReference type="SAM" id="MobiDB-lite"/>
    </source>
</evidence>
<gene>
    <name evidence="2" type="ORF">ALMOND_2B016448</name>
</gene>
<dbReference type="Gramene" id="VVA35605">
    <property type="protein sequence ID" value="VVA35605"/>
    <property type="gene ID" value="Prudul26B016448"/>
</dbReference>